<evidence type="ECO:0008006" key="4">
    <source>
        <dbReference type="Google" id="ProtNLM"/>
    </source>
</evidence>
<keyword evidence="3" id="KW-1185">Reference proteome</keyword>
<name>E2SDL0_9ACTN</name>
<dbReference type="Proteomes" id="UP000003111">
    <property type="component" value="Unassembled WGS sequence"/>
</dbReference>
<dbReference type="AlphaFoldDB" id="E2SDL0"/>
<sequence length="67" mass="7399">MTLVIFWVWERETAMERRLRRRGDEGASATEYALMVSMITFTVIAINALLGGIVAGFFADLTALMGG</sequence>
<dbReference type="HOGENOM" id="CLU_2802807_0_0_11"/>
<evidence type="ECO:0000313" key="2">
    <source>
        <dbReference type="EMBL" id="EFQ82587.1"/>
    </source>
</evidence>
<keyword evidence="1" id="KW-0472">Membrane</keyword>
<evidence type="ECO:0000256" key="1">
    <source>
        <dbReference type="SAM" id="Phobius"/>
    </source>
</evidence>
<keyword evidence="1" id="KW-1133">Transmembrane helix</keyword>
<accession>E2SDL0</accession>
<reference evidence="2" key="1">
    <citation type="submission" date="2010-08" db="EMBL/GenBank/DDBJ databases">
        <authorList>
            <person name="Muzny D."/>
            <person name="Qin X."/>
            <person name="Buhay C."/>
            <person name="Dugan-Rocha S."/>
            <person name="Ding Y."/>
            <person name="Chen G."/>
            <person name="Hawes A."/>
            <person name="Holder M."/>
            <person name="Jhangiani S."/>
            <person name="Johnson A."/>
            <person name="Khan Z."/>
            <person name="Li Z."/>
            <person name="Liu W."/>
            <person name="Liu X."/>
            <person name="Perez L."/>
            <person name="Shen H."/>
            <person name="Wang Q."/>
            <person name="Watt J."/>
            <person name="Xi L."/>
            <person name="Xin Y."/>
            <person name="Zhou J."/>
            <person name="Deng J."/>
            <person name="Jiang H."/>
            <person name="Liu Y."/>
            <person name="Qu J."/>
            <person name="Song X.-Z."/>
            <person name="Zhang L."/>
            <person name="Villasana D."/>
            <person name="Johnson A."/>
            <person name="Liu J."/>
            <person name="Liyanage D."/>
            <person name="Lorensuhewa L."/>
            <person name="Robinson T."/>
            <person name="Song A."/>
            <person name="Song B.-B."/>
            <person name="Dinh H."/>
            <person name="Thornton R."/>
            <person name="Coyle M."/>
            <person name="Francisco L."/>
            <person name="Jackson L."/>
            <person name="Javaid M."/>
            <person name="Korchina V."/>
            <person name="Kovar C."/>
            <person name="Mata R."/>
            <person name="Mathew T."/>
            <person name="Ngo R."/>
            <person name="Nguyen L."/>
            <person name="Nguyen N."/>
            <person name="Okwuonu G."/>
            <person name="Ongeri F."/>
            <person name="Pham C."/>
            <person name="Simmons D."/>
            <person name="Wilczek-Boney K."/>
            <person name="Hale W."/>
            <person name="Jakkamsetti A."/>
            <person name="Pham P."/>
            <person name="Ruth R."/>
            <person name="San Lucas F."/>
            <person name="Warren J."/>
            <person name="Zhang J."/>
            <person name="Zhao Z."/>
            <person name="Zhou C."/>
            <person name="Zhu D."/>
            <person name="Lee S."/>
            <person name="Bess C."/>
            <person name="Blankenburg K."/>
            <person name="Forbes L."/>
            <person name="Fu Q."/>
            <person name="Gubbala S."/>
            <person name="Hirani K."/>
            <person name="Jayaseelan J.C."/>
            <person name="Lara F."/>
            <person name="Munidasa M."/>
            <person name="Palculict T."/>
            <person name="Patil S."/>
            <person name="Pu L.-L."/>
            <person name="Saada N."/>
            <person name="Tang L."/>
            <person name="Weissenberger G."/>
            <person name="Zhu Y."/>
            <person name="Hemphill L."/>
            <person name="Shang Y."/>
            <person name="Youmans B."/>
            <person name="Ayvaz T."/>
            <person name="Ross M."/>
            <person name="Santibanez J."/>
            <person name="Aqrawi P."/>
            <person name="Gross S."/>
            <person name="Joshi V."/>
            <person name="Fowler G."/>
            <person name="Nazareth L."/>
            <person name="Reid J."/>
            <person name="Worley K."/>
            <person name="Petrosino J."/>
            <person name="Highlander S."/>
            <person name="Gibbs R."/>
        </authorList>
    </citation>
    <scope>NUCLEOTIDE SEQUENCE [LARGE SCALE GENOMIC DNA]</scope>
    <source>
        <strain evidence="2">DSM 15272</strain>
    </source>
</reference>
<gene>
    <name evidence="2" type="ORF">HMPREF0063_11796</name>
</gene>
<organism evidence="2 3">
    <name type="scientific">Aeromicrobium marinum DSM 15272</name>
    <dbReference type="NCBI Taxonomy" id="585531"/>
    <lineage>
        <taxon>Bacteria</taxon>
        <taxon>Bacillati</taxon>
        <taxon>Actinomycetota</taxon>
        <taxon>Actinomycetes</taxon>
        <taxon>Propionibacteriales</taxon>
        <taxon>Nocardioidaceae</taxon>
        <taxon>Aeromicrobium</taxon>
    </lineage>
</organism>
<feature type="transmembrane region" description="Helical" evidence="1">
    <location>
        <begin position="32"/>
        <end position="59"/>
    </location>
</feature>
<keyword evidence="1" id="KW-0812">Transmembrane</keyword>
<protein>
    <recommendedName>
        <fullName evidence="4">Flp/Fap pilin component</fullName>
    </recommendedName>
</protein>
<proteinExistence type="predicted"/>
<comment type="caution">
    <text evidence="2">The sequence shown here is derived from an EMBL/GenBank/DDBJ whole genome shotgun (WGS) entry which is preliminary data.</text>
</comment>
<dbReference type="EMBL" id="ACLF03000006">
    <property type="protein sequence ID" value="EFQ82587.1"/>
    <property type="molecule type" value="Genomic_DNA"/>
</dbReference>
<evidence type="ECO:0000313" key="3">
    <source>
        <dbReference type="Proteomes" id="UP000003111"/>
    </source>
</evidence>
<dbReference type="STRING" id="585531.HMPREF0063_11796"/>